<accession>Q1K2N9</accession>
<keyword evidence="2" id="KW-1185">Reference proteome</keyword>
<evidence type="ECO:0000313" key="2">
    <source>
        <dbReference type="Proteomes" id="UP000005695"/>
    </source>
</evidence>
<comment type="caution">
    <text evidence="1">The sequence shown here is derived from an EMBL/GenBank/DDBJ whole genome shotgun (WGS) entry which is preliminary data.</text>
</comment>
<dbReference type="RefSeq" id="WP_005998313.1">
    <property type="nucleotide sequence ID" value="NZ_AAEW02000003.1"/>
</dbReference>
<dbReference type="OrthoDB" id="5432744at2"/>
<dbReference type="Gene3D" id="1.10.1130.20">
    <property type="match status" value="1"/>
</dbReference>
<organism evidence="1 2">
    <name type="scientific">Desulfuromonas acetoxidans (strain DSM 684 / 11070)</name>
    <dbReference type="NCBI Taxonomy" id="281689"/>
    <lineage>
        <taxon>Bacteria</taxon>
        <taxon>Pseudomonadati</taxon>
        <taxon>Thermodesulfobacteriota</taxon>
        <taxon>Desulfuromonadia</taxon>
        <taxon>Desulfuromonadales</taxon>
        <taxon>Desulfuromonadaceae</taxon>
        <taxon>Desulfuromonas</taxon>
    </lineage>
</organism>
<reference evidence="1" key="2">
    <citation type="submission" date="2006-05" db="EMBL/GenBank/DDBJ databases">
        <title>Sequencing of the draft genome and assembly of Desulfuromonas acetoxidans DSM 684.</title>
        <authorList>
            <consortium name="US DOE Joint Genome Institute (JGI-PGF)"/>
            <person name="Copeland A."/>
            <person name="Lucas S."/>
            <person name="Lapidus A."/>
            <person name="Barry K."/>
            <person name="Detter J.C."/>
            <person name="Glavina del Rio T."/>
            <person name="Hammon N."/>
            <person name="Israni S."/>
            <person name="Dalin E."/>
            <person name="Tice H."/>
            <person name="Bruce D."/>
            <person name="Pitluck S."/>
            <person name="Richardson P."/>
        </authorList>
    </citation>
    <scope>NUCLEOTIDE SEQUENCE [LARGE SCALE GENOMIC DNA]</scope>
    <source>
        <strain evidence="1">DSM 684</strain>
    </source>
</reference>
<evidence type="ECO:0000313" key="1">
    <source>
        <dbReference type="EMBL" id="EAT16842.1"/>
    </source>
</evidence>
<proteinExistence type="predicted"/>
<gene>
    <name evidence="1" type="ORF">Dace_2094</name>
</gene>
<dbReference type="InterPro" id="IPR036280">
    <property type="entry name" value="Multihaem_cyt_sf"/>
</dbReference>
<sequence length="85" mass="9100">MKLSGKDLAFAGGAVAVLIVVVLGTGKELGPNVPTDAGHQAFFSQLEQGQRRVEVEQGCRQCHPLADLPEAHPHKEECMVCHQPS</sequence>
<protein>
    <submittedName>
        <fullName evidence="1">Cytochrome c family protein, putative</fullName>
    </submittedName>
</protein>
<reference evidence="1" key="1">
    <citation type="submission" date="2006-05" db="EMBL/GenBank/DDBJ databases">
        <title>Annotation of the draft genome assembly of Desulfuromonas acetoxidans DSM 684.</title>
        <authorList>
            <consortium name="US DOE Joint Genome Institute (JGI-ORNL)"/>
            <person name="Larimer F."/>
            <person name="Land M."/>
            <person name="Hauser L."/>
        </authorList>
    </citation>
    <scope>NUCLEOTIDE SEQUENCE [LARGE SCALE GENOMIC DNA]</scope>
    <source>
        <strain evidence="1">DSM 684</strain>
    </source>
</reference>
<dbReference type="SUPFAM" id="SSF48695">
    <property type="entry name" value="Multiheme cytochromes"/>
    <property type="match status" value="1"/>
</dbReference>
<name>Q1K2N9_DESA6</name>
<dbReference type="Proteomes" id="UP000005695">
    <property type="component" value="Unassembled WGS sequence"/>
</dbReference>
<dbReference type="AlphaFoldDB" id="Q1K2N9"/>
<dbReference type="EMBL" id="AAEW02000003">
    <property type="protein sequence ID" value="EAT16842.1"/>
    <property type="molecule type" value="Genomic_DNA"/>
</dbReference>